<evidence type="ECO:0008006" key="2">
    <source>
        <dbReference type="Google" id="ProtNLM"/>
    </source>
</evidence>
<reference evidence="1" key="1">
    <citation type="submission" date="2019-02" db="EMBL/GenBank/DDBJ databases">
        <authorList>
            <person name="Gruber-Vodicka R. H."/>
            <person name="Seah K. B. B."/>
        </authorList>
    </citation>
    <scope>NUCLEOTIDE SEQUENCE</scope>
    <source>
        <strain evidence="1">BECK_BZ125</strain>
    </source>
</reference>
<sequence>MLANALVCPDLESIQKNLSNVSFYFDTPLLLNLLDVQGRYERDAMRELIQLVKKLKGKTCVFSHTIDEIRNVLQGVMKNIRKPTATGAVIREIRKHKVKR</sequence>
<dbReference type="AlphaFoldDB" id="A0A450YKH8"/>
<evidence type="ECO:0000313" key="1">
    <source>
        <dbReference type="EMBL" id="VFK42032.1"/>
    </source>
</evidence>
<accession>A0A450YKH8</accession>
<gene>
    <name evidence="1" type="ORF">BECKTC1821E_GA0114239_101630</name>
</gene>
<dbReference type="EMBL" id="CAADFT010000016">
    <property type="protein sequence ID" value="VFK42032.1"/>
    <property type="molecule type" value="Genomic_DNA"/>
</dbReference>
<name>A0A450YKH8_9GAMM</name>
<protein>
    <recommendedName>
        <fullName evidence="2">PIN domain-containing protein</fullName>
    </recommendedName>
</protein>
<organism evidence="1">
    <name type="scientific">Candidatus Kentrum sp. TC</name>
    <dbReference type="NCBI Taxonomy" id="2126339"/>
    <lineage>
        <taxon>Bacteria</taxon>
        <taxon>Pseudomonadati</taxon>
        <taxon>Pseudomonadota</taxon>
        <taxon>Gammaproteobacteria</taxon>
        <taxon>Candidatus Kentrum</taxon>
    </lineage>
</organism>
<proteinExistence type="predicted"/>